<accession>A0A1M7JY41</accession>
<evidence type="ECO:0000313" key="2">
    <source>
        <dbReference type="EMBL" id="SHM57865.1"/>
    </source>
</evidence>
<protein>
    <recommendedName>
        <fullName evidence="1">DUF4274 domain-containing protein</fullName>
    </recommendedName>
</protein>
<evidence type="ECO:0000259" key="1">
    <source>
        <dbReference type="Pfam" id="PF14096"/>
    </source>
</evidence>
<gene>
    <name evidence="2" type="ORF">SAMN05216179_0509</name>
</gene>
<sequence length="151" mass="17196">MVNSEIIYFSSLLCNTGKDILINQLKNVDNPLILHYFAANYNWDSGFDIPTVILENEACDLGTGLLMFHYADGYRLLESSDEILSSSLVEWKAFLTKIYNKLLSLDFKSQDISFDPELTKIQKYKLKKNDPNLPDVLISKSPGKDIDIPKI</sequence>
<dbReference type="Proteomes" id="UP000184184">
    <property type="component" value="Unassembled WGS sequence"/>
</dbReference>
<dbReference type="InterPro" id="IPR025369">
    <property type="entry name" value="DUF4274"/>
</dbReference>
<reference evidence="2 3" key="1">
    <citation type="submission" date="2016-11" db="EMBL/GenBank/DDBJ databases">
        <authorList>
            <person name="Jaros S."/>
            <person name="Januszkiewicz K."/>
            <person name="Wedrychowicz H."/>
        </authorList>
    </citation>
    <scope>NUCLEOTIDE SEQUENCE [LARGE SCALE GENOMIC DNA]</scope>
    <source>
        <strain evidence="2 3">CGMCC 1.10681</strain>
    </source>
</reference>
<dbReference type="RefSeq" id="WP_073199333.1">
    <property type="nucleotide sequence ID" value="NZ_FRCZ01000001.1"/>
</dbReference>
<dbReference type="EMBL" id="FRCZ01000001">
    <property type="protein sequence ID" value="SHM57865.1"/>
    <property type="molecule type" value="Genomic_DNA"/>
</dbReference>
<keyword evidence="3" id="KW-1185">Reference proteome</keyword>
<organism evidence="2 3">
    <name type="scientific">Gracilibacillus kekensis</name>
    <dbReference type="NCBI Taxonomy" id="1027249"/>
    <lineage>
        <taxon>Bacteria</taxon>
        <taxon>Bacillati</taxon>
        <taxon>Bacillota</taxon>
        <taxon>Bacilli</taxon>
        <taxon>Bacillales</taxon>
        <taxon>Bacillaceae</taxon>
        <taxon>Gracilibacillus</taxon>
    </lineage>
</organism>
<evidence type="ECO:0000313" key="3">
    <source>
        <dbReference type="Proteomes" id="UP000184184"/>
    </source>
</evidence>
<proteinExistence type="predicted"/>
<feature type="domain" description="DUF4274" evidence="1">
    <location>
        <begin position="29"/>
        <end position="103"/>
    </location>
</feature>
<name>A0A1M7JY41_9BACI</name>
<dbReference type="STRING" id="1027249.SAMN05216179_0509"/>
<dbReference type="AlphaFoldDB" id="A0A1M7JY41"/>
<dbReference type="Pfam" id="PF14096">
    <property type="entry name" value="DUF4274"/>
    <property type="match status" value="1"/>
</dbReference>
<dbReference type="OrthoDB" id="2169335at2"/>